<dbReference type="PANTHER" id="PTHR33116:SF86">
    <property type="entry name" value="REVERSE TRANSCRIPTASE DOMAIN-CONTAINING PROTEIN"/>
    <property type="match status" value="1"/>
</dbReference>
<sequence length="180" mass="20843">MSVFKISSKLSQEISSMLAKFWWGSNQESRGVHWKSWGFMGRSKGDGGMGFTEIEHFNLALLAKHSWRFLLDSISLVGRVYRSKYFRETNILDAKLGASPSLIWRSVWLATYLLKEGLRWRVGNGKKINVWGQKWLPKPTTYCVQSFGISLSKEAKVSDLMIEELNIWNDELIKENFDKE</sequence>
<organism evidence="1 2">
    <name type="scientific">Juglans regia</name>
    <name type="common">English walnut</name>
    <dbReference type="NCBI Taxonomy" id="51240"/>
    <lineage>
        <taxon>Eukaryota</taxon>
        <taxon>Viridiplantae</taxon>
        <taxon>Streptophyta</taxon>
        <taxon>Embryophyta</taxon>
        <taxon>Tracheophyta</taxon>
        <taxon>Spermatophyta</taxon>
        <taxon>Magnoliopsida</taxon>
        <taxon>eudicotyledons</taxon>
        <taxon>Gunneridae</taxon>
        <taxon>Pentapetalae</taxon>
        <taxon>rosids</taxon>
        <taxon>fabids</taxon>
        <taxon>Fagales</taxon>
        <taxon>Juglandaceae</taxon>
        <taxon>Juglans</taxon>
    </lineage>
</organism>
<dbReference type="Proteomes" id="UP000235220">
    <property type="component" value="Chromosome 8"/>
</dbReference>
<dbReference type="GeneID" id="109021296"/>
<name>A0A2I4HTH1_JUGRE</name>
<reference evidence="2" key="1">
    <citation type="submission" date="2025-08" db="UniProtKB">
        <authorList>
            <consortium name="RefSeq"/>
        </authorList>
    </citation>
    <scope>IDENTIFICATION</scope>
    <source>
        <tissue evidence="2">Leaves</tissue>
    </source>
</reference>
<dbReference type="PANTHER" id="PTHR33116">
    <property type="entry name" value="REVERSE TRANSCRIPTASE ZINC-BINDING DOMAIN-CONTAINING PROTEIN-RELATED-RELATED"/>
    <property type="match status" value="1"/>
</dbReference>
<gene>
    <name evidence="2" type="primary">LOC109021296</name>
</gene>
<evidence type="ECO:0000313" key="1">
    <source>
        <dbReference type="Proteomes" id="UP000235220"/>
    </source>
</evidence>
<protein>
    <submittedName>
        <fullName evidence="2">Uncharacterized mitochondrial protein AtMg00310-like</fullName>
    </submittedName>
</protein>
<accession>A0A2I4HTH1</accession>
<dbReference type="KEGG" id="jre:109021296"/>
<dbReference type="OrthoDB" id="1929473at2759"/>
<dbReference type="Gramene" id="Jr08_13290_p1">
    <property type="protein sequence ID" value="cds.Jr08_13290_p1"/>
    <property type="gene ID" value="Jr08_13290"/>
</dbReference>
<dbReference type="AlphaFoldDB" id="A0A2I4HTH1"/>
<evidence type="ECO:0000313" key="2">
    <source>
        <dbReference type="RefSeq" id="XP_018859450.1"/>
    </source>
</evidence>
<keyword evidence="1" id="KW-1185">Reference proteome</keyword>
<dbReference type="RefSeq" id="XP_018859450.1">
    <property type="nucleotide sequence ID" value="XM_019003905.1"/>
</dbReference>
<proteinExistence type="predicted"/>